<keyword evidence="1" id="KW-0812">Transmembrane</keyword>
<evidence type="ECO:0000313" key="3">
    <source>
        <dbReference type="EMBL" id="SPX61690.1"/>
    </source>
</evidence>
<dbReference type="Proteomes" id="UP000254033">
    <property type="component" value="Unassembled WGS sequence"/>
</dbReference>
<dbReference type="Proteomes" id="UP000054698">
    <property type="component" value="Unassembled WGS sequence"/>
</dbReference>
<protein>
    <submittedName>
        <fullName evidence="2">Uncharacterized protein</fullName>
    </submittedName>
</protein>
<feature type="transmembrane region" description="Helical" evidence="1">
    <location>
        <begin position="32"/>
        <end position="51"/>
    </location>
</feature>
<evidence type="ECO:0000313" key="6">
    <source>
        <dbReference type="Proteomes" id="UP000251942"/>
    </source>
</evidence>
<dbReference type="AlphaFoldDB" id="A0A0W0THM4"/>
<evidence type="ECO:0000313" key="5">
    <source>
        <dbReference type="Proteomes" id="UP000054698"/>
    </source>
</evidence>
<reference evidence="6 7" key="2">
    <citation type="submission" date="2018-06" db="EMBL/GenBank/DDBJ databases">
        <authorList>
            <consortium name="Pathogen Informatics"/>
            <person name="Doyle S."/>
        </authorList>
    </citation>
    <scope>NUCLEOTIDE SEQUENCE [LARGE SCALE GENOMIC DNA]</scope>
    <source>
        <strain evidence="4 7">NCTC11978</strain>
        <strain evidence="3 6">NCTC12022</strain>
    </source>
</reference>
<gene>
    <name evidence="2" type="ORF">Lfee_2756</name>
    <name evidence="4" type="ORF">NCTC11978_02661</name>
    <name evidence="3" type="ORF">NCTC12022_02438</name>
</gene>
<reference evidence="2 5" key="1">
    <citation type="submission" date="2015-11" db="EMBL/GenBank/DDBJ databases">
        <title>Genomic analysis of 38 Legionella species identifies large and diverse effector repertoires.</title>
        <authorList>
            <person name="Burstein D."/>
            <person name="Amaro F."/>
            <person name="Zusman T."/>
            <person name="Lifshitz Z."/>
            <person name="Cohen O."/>
            <person name="Gilbert J.A."/>
            <person name="Pupko T."/>
            <person name="Shuman H.A."/>
            <person name="Segal G."/>
        </authorList>
    </citation>
    <scope>NUCLEOTIDE SEQUENCE [LARGE SCALE GENOMIC DNA]</scope>
    <source>
        <strain evidence="2 5">WO-44C</strain>
    </source>
</reference>
<accession>A0A0W0THM4</accession>
<evidence type="ECO:0000313" key="7">
    <source>
        <dbReference type="Proteomes" id="UP000254033"/>
    </source>
</evidence>
<dbReference type="Proteomes" id="UP000251942">
    <property type="component" value="Unassembled WGS sequence"/>
</dbReference>
<dbReference type="EMBL" id="LNYB01000085">
    <property type="protein sequence ID" value="KTC95092.1"/>
    <property type="molecule type" value="Genomic_DNA"/>
</dbReference>
<keyword evidence="1" id="KW-1133">Transmembrane helix</keyword>
<evidence type="ECO:0000313" key="2">
    <source>
        <dbReference type="EMBL" id="KTC95092.1"/>
    </source>
</evidence>
<evidence type="ECO:0000256" key="1">
    <source>
        <dbReference type="SAM" id="Phobius"/>
    </source>
</evidence>
<name>A0A0W0THM4_9GAMM</name>
<sequence length="61" mass="7086">MDLDWLSEKLPSGKIDKMLSSEQKSYGKIDGTLRSCCNLLGILIIFIRLFCTKNQIHNWNR</sequence>
<organism evidence="2 5">
    <name type="scientific">Legionella feeleii</name>
    <dbReference type="NCBI Taxonomy" id="453"/>
    <lineage>
        <taxon>Bacteria</taxon>
        <taxon>Pseudomonadati</taxon>
        <taxon>Pseudomonadota</taxon>
        <taxon>Gammaproteobacteria</taxon>
        <taxon>Legionellales</taxon>
        <taxon>Legionellaceae</taxon>
        <taxon>Legionella</taxon>
    </lineage>
</organism>
<keyword evidence="5" id="KW-1185">Reference proteome</keyword>
<keyword evidence="1" id="KW-0472">Membrane</keyword>
<dbReference type="EMBL" id="UASS01000022">
    <property type="protein sequence ID" value="SPX61690.1"/>
    <property type="molecule type" value="Genomic_DNA"/>
</dbReference>
<evidence type="ECO:0000313" key="4">
    <source>
        <dbReference type="EMBL" id="STX39462.1"/>
    </source>
</evidence>
<proteinExistence type="predicted"/>
<dbReference type="EMBL" id="UGNY01000001">
    <property type="protein sequence ID" value="STX39462.1"/>
    <property type="molecule type" value="Genomic_DNA"/>
</dbReference>